<dbReference type="AlphaFoldDB" id="A0A7W5BDI6"/>
<organism evidence="2 3">
    <name type="scientific">Pseudoduganella violacea</name>
    <dbReference type="NCBI Taxonomy" id="1715466"/>
    <lineage>
        <taxon>Bacteria</taxon>
        <taxon>Pseudomonadati</taxon>
        <taxon>Pseudomonadota</taxon>
        <taxon>Betaproteobacteria</taxon>
        <taxon>Burkholderiales</taxon>
        <taxon>Oxalobacteraceae</taxon>
        <taxon>Telluria group</taxon>
        <taxon>Pseudoduganella</taxon>
    </lineage>
</organism>
<accession>A0A7W5BDI6</accession>
<sequence length="558" mass="58872">MPIYVQHEVLGRIPDVFNAESIWQAPGLALFARRPLLRDLLERCPREQRGRAATRCFSHVALALPQEDVDDDYHLTRGARARELAATLASLHQKDFGDLLGSDEVRYDVMGSEHLAAGEIEVRFGHAVYLPASGEKALFMVSASRDSAVWKPVCPVYANQRLVLIGGDNGPATCAVQGWPFGGDGAILLLNDGPDAPPVLHMRPKDVFDCSFDAANGCYVIKSARGGIGPQGQPPRLLLKITPTAVATRGTASSGAAGPGNASDAAINIARQTGPRAAADGNAGGTAPEWAAARAAVWQARARLPDLPEERTAAPLPSSQRPAPVTPESDATYAPKAQQRLVLAALALPRLSRYRDTGATALQIPFDGQLALAPVPGNGNLLTITVSASDEMFAITEAGRQRVHAPASFSPVDGSSIQLLPAAGALAERYCALLALPHAASAPIASGARLTFGRGMPALSALRVLDSPRYLRCGEPSAAPGQHSSSPDRIGLSRNAFSFEASAKGLLIGRLSSSQALYHLDEKLHPVARIDEAAGEAPYLLPPGHHLVAGHYVLRYEA</sequence>
<protein>
    <submittedName>
        <fullName evidence="2">Uncharacterized protein</fullName>
    </submittedName>
</protein>
<dbReference type="RefSeq" id="WP_183442887.1">
    <property type="nucleotide sequence ID" value="NZ_JACHXD010000014.1"/>
</dbReference>
<reference evidence="2 3" key="1">
    <citation type="submission" date="2020-08" db="EMBL/GenBank/DDBJ databases">
        <title>Genomic Encyclopedia of Type Strains, Phase III (KMG-III): the genomes of soil and plant-associated and newly described type strains.</title>
        <authorList>
            <person name="Whitman W."/>
        </authorList>
    </citation>
    <scope>NUCLEOTIDE SEQUENCE [LARGE SCALE GENOMIC DNA]</scope>
    <source>
        <strain evidence="2 3">CECT 8897</strain>
    </source>
</reference>
<proteinExistence type="predicted"/>
<keyword evidence="3" id="KW-1185">Reference proteome</keyword>
<gene>
    <name evidence="2" type="ORF">FHS03_004233</name>
</gene>
<dbReference type="EMBL" id="JACHXD010000014">
    <property type="protein sequence ID" value="MBB3121157.1"/>
    <property type="molecule type" value="Genomic_DNA"/>
</dbReference>
<evidence type="ECO:0000256" key="1">
    <source>
        <dbReference type="SAM" id="MobiDB-lite"/>
    </source>
</evidence>
<name>A0A7W5BDI6_9BURK</name>
<comment type="caution">
    <text evidence="2">The sequence shown here is derived from an EMBL/GenBank/DDBJ whole genome shotgun (WGS) entry which is preliminary data.</text>
</comment>
<dbReference type="Proteomes" id="UP000541535">
    <property type="component" value="Unassembled WGS sequence"/>
</dbReference>
<feature type="region of interest" description="Disordered" evidence="1">
    <location>
        <begin position="308"/>
        <end position="330"/>
    </location>
</feature>
<evidence type="ECO:0000313" key="2">
    <source>
        <dbReference type="EMBL" id="MBB3121157.1"/>
    </source>
</evidence>
<evidence type="ECO:0000313" key="3">
    <source>
        <dbReference type="Proteomes" id="UP000541535"/>
    </source>
</evidence>